<keyword evidence="4 5" id="KW-0472">Membrane</keyword>
<keyword evidence="9" id="KW-1185">Reference proteome</keyword>
<dbReference type="PROSITE" id="PS51225">
    <property type="entry name" value="MARVEL"/>
    <property type="match status" value="1"/>
</dbReference>
<proteinExistence type="predicted"/>
<evidence type="ECO:0000256" key="6">
    <source>
        <dbReference type="SAM" id="Phobius"/>
    </source>
</evidence>
<comment type="subcellular location">
    <subcellularLocation>
        <location evidence="1">Membrane</location>
        <topology evidence="1">Multi-pass membrane protein</topology>
    </subcellularLocation>
</comment>
<evidence type="ECO:0000256" key="3">
    <source>
        <dbReference type="ARBA" id="ARBA00022989"/>
    </source>
</evidence>
<dbReference type="EMBL" id="AZIM01005596">
    <property type="protein sequence ID" value="ETE59414.1"/>
    <property type="molecule type" value="Genomic_DNA"/>
</dbReference>
<dbReference type="AlphaFoldDB" id="V8NAW6"/>
<keyword evidence="3 6" id="KW-1133">Transmembrane helix</keyword>
<evidence type="ECO:0000256" key="1">
    <source>
        <dbReference type="ARBA" id="ARBA00004141"/>
    </source>
</evidence>
<gene>
    <name evidence="8" type="primary">CMTM6</name>
    <name evidence="8" type="ORF">L345_14858</name>
</gene>
<feature type="transmembrane region" description="Helical" evidence="6">
    <location>
        <begin position="106"/>
        <end position="126"/>
    </location>
</feature>
<sequence>MKELFDYFHHPHSWLKILSFLSFIAAEAVKRCNSCPELYIFEFASCSAFILSTSILALYCTALYQKAGEERVACVDFFVGTIVGLLFFLASIIFTVTSEKQLIENTAVTFGFCASTLFLVDAAQIIMKRIIEEKLLETIPTLHHNCDRRDHRNRERREIQ</sequence>
<feature type="transmembrane region" description="Helical" evidence="6">
    <location>
        <begin position="38"/>
        <end position="60"/>
    </location>
</feature>
<evidence type="ECO:0000256" key="4">
    <source>
        <dbReference type="ARBA" id="ARBA00023136"/>
    </source>
</evidence>
<reference evidence="8 9" key="1">
    <citation type="journal article" date="2013" name="Proc. Natl. Acad. Sci. U.S.A.">
        <title>The king cobra genome reveals dynamic gene evolution and adaptation in the snake venom system.</title>
        <authorList>
            <person name="Vonk F.J."/>
            <person name="Casewell N.R."/>
            <person name="Henkel C.V."/>
            <person name="Heimberg A.M."/>
            <person name="Jansen H.J."/>
            <person name="McCleary R.J."/>
            <person name="Kerkkamp H.M."/>
            <person name="Vos R.A."/>
            <person name="Guerreiro I."/>
            <person name="Calvete J.J."/>
            <person name="Wuster W."/>
            <person name="Woods A.E."/>
            <person name="Logan J.M."/>
            <person name="Harrison R.A."/>
            <person name="Castoe T.A."/>
            <person name="de Koning A.P."/>
            <person name="Pollock D.D."/>
            <person name="Yandell M."/>
            <person name="Calderon D."/>
            <person name="Renjifo C."/>
            <person name="Currier R.B."/>
            <person name="Salgado D."/>
            <person name="Pla D."/>
            <person name="Sanz L."/>
            <person name="Hyder A.S."/>
            <person name="Ribeiro J.M."/>
            <person name="Arntzen J.W."/>
            <person name="van den Thillart G.E."/>
            <person name="Boetzer M."/>
            <person name="Pirovano W."/>
            <person name="Dirks R.P."/>
            <person name="Spaink H.P."/>
            <person name="Duboule D."/>
            <person name="McGlinn E."/>
            <person name="Kini R.M."/>
            <person name="Richardson M.K."/>
        </authorList>
    </citation>
    <scope>NUCLEOTIDE SEQUENCE</scope>
    <source>
        <tissue evidence="8">Blood</tissue>
    </source>
</reference>
<feature type="non-terminal residue" evidence="8">
    <location>
        <position position="160"/>
    </location>
</feature>
<evidence type="ECO:0000259" key="7">
    <source>
        <dbReference type="PROSITE" id="PS51225"/>
    </source>
</evidence>
<comment type="caution">
    <text evidence="8">The sequence shown here is derived from an EMBL/GenBank/DDBJ whole genome shotgun (WGS) entry which is preliminary data.</text>
</comment>
<organism evidence="8 9">
    <name type="scientific">Ophiophagus hannah</name>
    <name type="common">King cobra</name>
    <name type="synonym">Naja hannah</name>
    <dbReference type="NCBI Taxonomy" id="8665"/>
    <lineage>
        <taxon>Eukaryota</taxon>
        <taxon>Metazoa</taxon>
        <taxon>Chordata</taxon>
        <taxon>Craniata</taxon>
        <taxon>Vertebrata</taxon>
        <taxon>Euteleostomi</taxon>
        <taxon>Lepidosauria</taxon>
        <taxon>Squamata</taxon>
        <taxon>Bifurcata</taxon>
        <taxon>Unidentata</taxon>
        <taxon>Episquamata</taxon>
        <taxon>Toxicofera</taxon>
        <taxon>Serpentes</taxon>
        <taxon>Colubroidea</taxon>
        <taxon>Elapidae</taxon>
        <taxon>Elapinae</taxon>
        <taxon>Ophiophagus</taxon>
    </lineage>
</organism>
<keyword evidence="2 5" id="KW-0812">Transmembrane</keyword>
<accession>V8NAW6</accession>
<feature type="domain" description="MARVEL" evidence="7">
    <location>
        <begin position="7"/>
        <end position="130"/>
    </location>
</feature>
<dbReference type="InterPro" id="IPR008253">
    <property type="entry name" value="Marvel"/>
</dbReference>
<evidence type="ECO:0000313" key="9">
    <source>
        <dbReference type="Proteomes" id="UP000018936"/>
    </source>
</evidence>
<feature type="transmembrane region" description="Helical" evidence="6">
    <location>
        <begin position="72"/>
        <end position="94"/>
    </location>
</feature>
<dbReference type="Proteomes" id="UP000018936">
    <property type="component" value="Unassembled WGS sequence"/>
</dbReference>
<evidence type="ECO:0000256" key="5">
    <source>
        <dbReference type="PROSITE-ProRule" id="PRU00581"/>
    </source>
</evidence>
<dbReference type="OrthoDB" id="10028364at2759"/>
<name>V8NAW6_OPHHA</name>
<dbReference type="GO" id="GO:0016020">
    <property type="term" value="C:membrane"/>
    <property type="evidence" value="ECO:0007669"/>
    <property type="project" value="UniProtKB-SubCell"/>
</dbReference>
<protein>
    <submittedName>
        <fullName evidence="8">CKLF-like MARVEL transmembrane domain-containing protein 6</fullName>
    </submittedName>
</protein>
<evidence type="ECO:0000313" key="8">
    <source>
        <dbReference type="EMBL" id="ETE59414.1"/>
    </source>
</evidence>
<feature type="non-terminal residue" evidence="8">
    <location>
        <position position="1"/>
    </location>
</feature>
<evidence type="ECO:0000256" key="2">
    <source>
        <dbReference type="ARBA" id="ARBA00022692"/>
    </source>
</evidence>